<dbReference type="EMBL" id="CM032190">
    <property type="protein sequence ID" value="KAG7086156.1"/>
    <property type="molecule type" value="Genomic_DNA"/>
</dbReference>
<dbReference type="GeneID" id="66071192"/>
<accession>A0A9P7RLZ2</accession>
<comment type="similarity">
    <text evidence="1">Belongs to the asaB hydroxylase/desaturase family.</text>
</comment>
<dbReference type="GO" id="GO:0016491">
    <property type="term" value="F:oxidoreductase activity"/>
    <property type="evidence" value="ECO:0007669"/>
    <property type="project" value="InterPro"/>
</dbReference>
<evidence type="ECO:0000313" key="3">
    <source>
        <dbReference type="Proteomes" id="UP001049176"/>
    </source>
</evidence>
<comment type="caution">
    <text evidence="2">The sequence shown here is derived from an EMBL/GenBank/DDBJ whole genome shotgun (WGS) entry which is preliminary data.</text>
</comment>
<dbReference type="RefSeq" id="XP_043002627.1">
    <property type="nucleotide sequence ID" value="XM_043159029.1"/>
</dbReference>
<proteinExistence type="inferred from homology"/>
<protein>
    <recommendedName>
        <fullName evidence="4">7alpha-cephem-methoxylase P8 chain</fullName>
    </recommendedName>
</protein>
<dbReference type="PANTHER" id="PTHR34598">
    <property type="entry name" value="BLL6449 PROTEIN"/>
    <property type="match status" value="1"/>
</dbReference>
<sequence length="283" mass="32108">MTVTNTVTAELSYVSLPSDGSQPLRYLTKPPEGVPVTNYKEVKHLVPVENVRGQEDKFTLDTSGFQFSLNQPTKVKTFTDDKEVEEKYYPESVEVIKKATGASKVFIFDHTVRRRIEGEAGIEDPKRRGPAATVHVDQTPSAAVSRAHRYFASLGNEEEAERLLKKRFQIINLWRPITHPADDRPLALCDFRSTNPEEDLVRVELVFPERDGETYGVVWNPGHQWKYLKGMKLDEVILIKCYDSVREEGIATMTPHTAFADPSTPEGSPPRESIELRALVFYE</sequence>
<evidence type="ECO:0008006" key="4">
    <source>
        <dbReference type="Google" id="ProtNLM"/>
    </source>
</evidence>
<name>A0A9P7RLZ2_9AGAR</name>
<dbReference type="NCBIfam" id="NF041278">
    <property type="entry name" value="CmcJ_NvfI_EfuI"/>
    <property type="match status" value="1"/>
</dbReference>
<dbReference type="KEGG" id="more:E1B28_002116"/>
<gene>
    <name evidence="2" type="ORF">E1B28_002116</name>
</gene>
<dbReference type="AlphaFoldDB" id="A0A9P7RLZ2"/>
<dbReference type="Proteomes" id="UP001049176">
    <property type="component" value="Chromosome 10"/>
</dbReference>
<dbReference type="OrthoDB" id="412788at2759"/>
<evidence type="ECO:0000256" key="1">
    <source>
        <dbReference type="ARBA" id="ARBA00023604"/>
    </source>
</evidence>
<dbReference type="InterPro" id="IPR044053">
    <property type="entry name" value="AsaB-like"/>
</dbReference>
<reference evidence="2" key="1">
    <citation type="journal article" date="2021" name="Genome Biol. Evol.">
        <title>The assembled and annotated genome of the fairy-ring fungus Marasmius oreades.</title>
        <authorList>
            <person name="Hiltunen M."/>
            <person name="Ament-Velasquez S.L."/>
            <person name="Johannesson H."/>
        </authorList>
    </citation>
    <scope>NUCLEOTIDE SEQUENCE</scope>
    <source>
        <strain evidence="2">03SP1</strain>
    </source>
</reference>
<keyword evidence="3" id="KW-1185">Reference proteome</keyword>
<organism evidence="2 3">
    <name type="scientific">Marasmius oreades</name>
    <name type="common">fairy-ring Marasmius</name>
    <dbReference type="NCBI Taxonomy" id="181124"/>
    <lineage>
        <taxon>Eukaryota</taxon>
        <taxon>Fungi</taxon>
        <taxon>Dikarya</taxon>
        <taxon>Basidiomycota</taxon>
        <taxon>Agaricomycotina</taxon>
        <taxon>Agaricomycetes</taxon>
        <taxon>Agaricomycetidae</taxon>
        <taxon>Agaricales</taxon>
        <taxon>Marasmiineae</taxon>
        <taxon>Marasmiaceae</taxon>
        <taxon>Marasmius</taxon>
    </lineage>
</organism>
<evidence type="ECO:0000313" key="2">
    <source>
        <dbReference type="EMBL" id="KAG7086156.1"/>
    </source>
</evidence>
<dbReference type="PANTHER" id="PTHR34598:SF1">
    <property type="entry name" value="PUTATIVE (AFU_ORTHOLOGUE AFUA_3G13140)-RELATED"/>
    <property type="match status" value="1"/>
</dbReference>